<dbReference type="Pfam" id="PF01565">
    <property type="entry name" value="FAD_binding_4"/>
    <property type="match status" value="1"/>
</dbReference>
<evidence type="ECO:0000313" key="3">
    <source>
        <dbReference type="EMBL" id="TDP88559.1"/>
    </source>
</evidence>
<dbReference type="InterPro" id="IPR016166">
    <property type="entry name" value="FAD-bd_PCMH"/>
</dbReference>
<keyword evidence="4" id="KW-1185">Reference proteome</keyword>
<dbReference type="AlphaFoldDB" id="A0A4R6RP75"/>
<keyword evidence="1" id="KW-0274">FAD</keyword>
<dbReference type="GO" id="GO:0016899">
    <property type="term" value="F:oxidoreductase activity, acting on the CH-OH group of donors, oxygen as acceptor"/>
    <property type="evidence" value="ECO:0007669"/>
    <property type="project" value="InterPro"/>
</dbReference>
<dbReference type="SUPFAM" id="SSF56176">
    <property type="entry name" value="FAD-binding/transporter-associated domain-like"/>
    <property type="match status" value="1"/>
</dbReference>
<dbReference type="PANTHER" id="PTHR43762:SF1">
    <property type="entry name" value="D-ARABINONO-1,4-LACTONE OXIDASE"/>
    <property type="match status" value="1"/>
</dbReference>
<dbReference type="Gene3D" id="3.30.465.10">
    <property type="match status" value="1"/>
</dbReference>
<dbReference type="PROSITE" id="PS51387">
    <property type="entry name" value="FAD_PCMH"/>
    <property type="match status" value="1"/>
</dbReference>
<dbReference type="InterPro" id="IPR016169">
    <property type="entry name" value="FAD-bd_PCMH_sub2"/>
</dbReference>
<protein>
    <submittedName>
        <fullName evidence="3">FAD/FMN-containing dehydrogenase</fullName>
    </submittedName>
</protein>
<accession>A0A4R6RP75</accession>
<proteinExistence type="predicted"/>
<evidence type="ECO:0000259" key="2">
    <source>
        <dbReference type="PROSITE" id="PS51387"/>
    </source>
</evidence>
<dbReference type="GO" id="GO:0071949">
    <property type="term" value="F:FAD binding"/>
    <property type="evidence" value="ECO:0007669"/>
    <property type="project" value="InterPro"/>
</dbReference>
<keyword evidence="1" id="KW-0285">Flavoprotein</keyword>
<sequence length="459" mass="50590">MATQVFQSWGFVLREPHEALGLSSRHAPLPMPTGSGGTVLPFGNGRSYGDSNLNPGGALLLGAQLDRFIDFDPATGVLRCEGGVLLHTILKLIVPQGWFLPVTPGTQFVTVGGAIANDVHGKNHHLAGSFGNHVRCLELLRSDGTRRLCSPTEHTEWFDATIGGLGLTGLITWAEIQLKRVANPCMDSESIRFRSLEEFFELNAASERDFEYTVSWIDCAFEGKRLGRGLFNRANHAPAVIDTSRLPKGLPATLADTAKRVPLTPPISLINTLSLKSFNTLYFHKQWNDVERGLVHYRPFFYPLDALLEWNRIYGPKGFYQYQSVVPPERALATTRQMLQTIAHSGMGSFLAVLKQFGEPRSRGMLSFPQPGTTLALDFPNSGPKLMRLFDELDRIVLAAGGRLYPAKDGRIGAAIFQAGHPQWRAFSEFVDPRFSSGFWRRVTGQTSGQTSGHAAENP</sequence>
<dbReference type="InterPro" id="IPR006094">
    <property type="entry name" value="Oxid_FAD_bind_N"/>
</dbReference>
<evidence type="ECO:0000256" key="1">
    <source>
        <dbReference type="ARBA" id="ARBA00022827"/>
    </source>
</evidence>
<reference evidence="3 4" key="1">
    <citation type="submission" date="2019-03" db="EMBL/GenBank/DDBJ databases">
        <title>Genomic Encyclopedia of Type Strains, Phase IV (KMG-IV): sequencing the most valuable type-strain genomes for metagenomic binning, comparative biology and taxonomic classification.</title>
        <authorList>
            <person name="Goeker M."/>
        </authorList>
    </citation>
    <scope>NUCLEOTIDE SEQUENCE [LARGE SCALE GENOMIC DNA]</scope>
    <source>
        <strain evidence="3 4">DSM 11901</strain>
    </source>
</reference>
<organism evidence="3 4">
    <name type="scientific">Aquabacterium commune</name>
    <dbReference type="NCBI Taxonomy" id="70586"/>
    <lineage>
        <taxon>Bacteria</taxon>
        <taxon>Pseudomonadati</taxon>
        <taxon>Pseudomonadota</taxon>
        <taxon>Betaproteobacteria</taxon>
        <taxon>Burkholderiales</taxon>
        <taxon>Aquabacterium</taxon>
    </lineage>
</organism>
<dbReference type="InterPro" id="IPR036318">
    <property type="entry name" value="FAD-bd_PCMH-like_sf"/>
</dbReference>
<dbReference type="InterPro" id="IPR010031">
    <property type="entry name" value="FAD_lactone_oxidase-like"/>
</dbReference>
<dbReference type="EMBL" id="SNXW01000001">
    <property type="protein sequence ID" value="TDP88559.1"/>
    <property type="molecule type" value="Genomic_DNA"/>
</dbReference>
<evidence type="ECO:0000313" key="4">
    <source>
        <dbReference type="Proteomes" id="UP000294593"/>
    </source>
</evidence>
<name>A0A4R6RP75_9BURK</name>
<feature type="domain" description="FAD-binding PCMH-type" evidence="2">
    <location>
        <begin position="1"/>
        <end position="181"/>
    </location>
</feature>
<comment type="caution">
    <text evidence="3">The sequence shown here is derived from an EMBL/GenBank/DDBJ whole genome shotgun (WGS) entry which is preliminary data.</text>
</comment>
<gene>
    <name evidence="3" type="ORF">EV672_101711</name>
</gene>
<dbReference type="OrthoDB" id="143770at2"/>
<dbReference type="PANTHER" id="PTHR43762">
    <property type="entry name" value="L-GULONOLACTONE OXIDASE"/>
    <property type="match status" value="1"/>
</dbReference>
<dbReference type="Proteomes" id="UP000294593">
    <property type="component" value="Unassembled WGS sequence"/>
</dbReference>
<dbReference type="RefSeq" id="WP_133606250.1">
    <property type="nucleotide sequence ID" value="NZ_SNXW01000001.1"/>
</dbReference>